<keyword evidence="10" id="KW-0865">Zymogen</keyword>
<dbReference type="EMBL" id="JAHRHJ020000007">
    <property type="protein sequence ID" value="KAH9307849.1"/>
    <property type="molecule type" value="Genomic_DNA"/>
</dbReference>
<dbReference type="EC" id="4.1.1.50" evidence="4"/>
<name>A0AA38KQY4_TAXCH</name>
<keyword evidence="12" id="KW-0704">Schiff base</keyword>
<dbReference type="PANTHER" id="PTHR11570:SF0">
    <property type="entry name" value="S-ADENOSYLMETHIONINE DECARBOXYLASE PROENZYME"/>
    <property type="match status" value="1"/>
</dbReference>
<dbReference type="Proteomes" id="UP000824469">
    <property type="component" value="Unassembled WGS sequence"/>
</dbReference>
<dbReference type="InterPro" id="IPR016067">
    <property type="entry name" value="S-AdoMet_deCO2ase_core"/>
</dbReference>
<evidence type="ECO:0000256" key="9">
    <source>
        <dbReference type="ARBA" id="ARBA00023115"/>
    </source>
</evidence>
<evidence type="ECO:0000256" key="3">
    <source>
        <dbReference type="ARBA" id="ARBA00008466"/>
    </source>
</evidence>
<comment type="catalytic activity">
    <reaction evidence="14">
        <text>S-adenosyl-L-methionine + H(+) = S-adenosyl 3-(methylsulfanyl)propylamine + CO2</text>
        <dbReference type="Rhea" id="RHEA:15981"/>
        <dbReference type="ChEBI" id="CHEBI:15378"/>
        <dbReference type="ChEBI" id="CHEBI:16526"/>
        <dbReference type="ChEBI" id="CHEBI:57443"/>
        <dbReference type="ChEBI" id="CHEBI:59789"/>
        <dbReference type="EC" id="4.1.1.50"/>
    </reaction>
</comment>
<keyword evidence="6" id="KW-0210">Decarboxylase</keyword>
<evidence type="ECO:0000256" key="12">
    <source>
        <dbReference type="ARBA" id="ARBA00023270"/>
    </source>
</evidence>
<keyword evidence="16" id="KW-1185">Reference proteome</keyword>
<dbReference type="Pfam" id="PF07800">
    <property type="entry name" value="DUF1644"/>
    <property type="match status" value="1"/>
</dbReference>
<accession>A0AA38KQY4</accession>
<evidence type="ECO:0000256" key="14">
    <source>
        <dbReference type="ARBA" id="ARBA00048112"/>
    </source>
</evidence>
<dbReference type="Gene3D" id="3.60.90.10">
    <property type="entry name" value="S-adenosylmethionine decarboxylase"/>
    <property type="match status" value="1"/>
</dbReference>
<organism evidence="15 16">
    <name type="scientific">Taxus chinensis</name>
    <name type="common">Chinese yew</name>
    <name type="synonym">Taxus wallichiana var. chinensis</name>
    <dbReference type="NCBI Taxonomy" id="29808"/>
    <lineage>
        <taxon>Eukaryota</taxon>
        <taxon>Viridiplantae</taxon>
        <taxon>Streptophyta</taxon>
        <taxon>Embryophyta</taxon>
        <taxon>Tracheophyta</taxon>
        <taxon>Spermatophyta</taxon>
        <taxon>Pinopsida</taxon>
        <taxon>Pinidae</taxon>
        <taxon>Conifers II</taxon>
        <taxon>Cupressales</taxon>
        <taxon>Taxaceae</taxon>
        <taxon>Taxus</taxon>
    </lineage>
</organism>
<protein>
    <recommendedName>
        <fullName evidence="4">adenosylmethionine decarboxylase</fullName>
        <ecNumber evidence="4">4.1.1.50</ecNumber>
    </recommendedName>
</protein>
<keyword evidence="9" id="KW-0620">Polyamine biosynthesis</keyword>
<evidence type="ECO:0000256" key="5">
    <source>
        <dbReference type="ARBA" id="ARBA00022691"/>
    </source>
</evidence>
<dbReference type="PROSITE" id="PS01336">
    <property type="entry name" value="ADOMETDC"/>
    <property type="match status" value="1"/>
</dbReference>
<evidence type="ECO:0000256" key="13">
    <source>
        <dbReference type="ARBA" id="ARBA00023317"/>
    </source>
</evidence>
<evidence type="ECO:0000256" key="7">
    <source>
        <dbReference type="ARBA" id="ARBA00022813"/>
    </source>
</evidence>
<dbReference type="GO" id="GO:0006597">
    <property type="term" value="P:spermine biosynthetic process"/>
    <property type="evidence" value="ECO:0007669"/>
    <property type="project" value="InterPro"/>
</dbReference>
<evidence type="ECO:0000256" key="6">
    <source>
        <dbReference type="ARBA" id="ARBA00022793"/>
    </source>
</evidence>
<keyword evidence="5" id="KW-0949">S-adenosyl-L-methionine</keyword>
<evidence type="ECO:0000256" key="10">
    <source>
        <dbReference type="ARBA" id="ARBA00023145"/>
    </source>
</evidence>
<dbReference type="FunFam" id="3.30.360.50:FF:000001">
    <property type="entry name" value="S-adenosylmethionine decarboxylase proenzyme"/>
    <property type="match status" value="1"/>
</dbReference>
<evidence type="ECO:0000256" key="2">
    <source>
        <dbReference type="ARBA" id="ARBA00004911"/>
    </source>
</evidence>
<comment type="cofactor">
    <cofactor evidence="1">
        <name>pyruvate</name>
        <dbReference type="ChEBI" id="CHEBI:15361"/>
    </cofactor>
</comment>
<proteinExistence type="inferred from homology"/>
<dbReference type="Gene3D" id="3.30.360.50">
    <property type="entry name" value="S-adenosylmethionine decarboxylase"/>
    <property type="match status" value="1"/>
</dbReference>
<keyword evidence="8" id="KW-0745">Spermidine biosynthesis</keyword>
<evidence type="ECO:0000256" key="11">
    <source>
        <dbReference type="ARBA" id="ARBA00023239"/>
    </source>
</evidence>
<comment type="caution">
    <text evidence="15">The sequence shown here is derived from an EMBL/GenBank/DDBJ whole genome shotgun (WGS) entry which is preliminary data.</text>
</comment>
<dbReference type="GO" id="GO:0008295">
    <property type="term" value="P:spermidine biosynthetic process"/>
    <property type="evidence" value="ECO:0007669"/>
    <property type="project" value="UniProtKB-KW"/>
</dbReference>
<evidence type="ECO:0000256" key="4">
    <source>
        <dbReference type="ARBA" id="ARBA00012357"/>
    </source>
</evidence>
<comment type="similarity">
    <text evidence="3">Belongs to the eukaryotic AdoMetDC family.</text>
</comment>
<evidence type="ECO:0000256" key="8">
    <source>
        <dbReference type="ARBA" id="ARBA00023066"/>
    </source>
</evidence>
<dbReference type="Pfam" id="PF01536">
    <property type="entry name" value="SAM_decarbox"/>
    <property type="match status" value="1"/>
</dbReference>
<keyword evidence="13" id="KW-0670">Pyruvate</keyword>
<evidence type="ECO:0000313" key="16">
    <source>
        <dbReference type="Proteomes" id="UP000824469"/>
    </source>
</evidence>
<dbReference type="InterPro" id="IPR048283">
    <property type="entry name" value="AdoMetDC-like"/>
</dbReference>
<keyword evidence="11" id="KW-0456">Lyase</keyword>
<dbReference type="InterPro" id="IPR001985">
    <property type="entry name" value="S-AdoMet_decarboxylase_euk"/>
</dbReference>
<evidence type="ECO:0000313" key="15">
    <source>
        <dbReference type="EMBL" id="KAH9307849.1"/>
    </source>
</evidence>
<sequence>MEFDMQRQDLREFLRTGHLPNKGKYKKLYARIPRVPPPPNVIEDSGNIHGKLNSAEDKEALNTLVQEEEEHQISLYFLYSVIVLNEIEAPVEGELELKCPLCIGSVSEWKVVEDARNYLNLKIRSCARESCFVSGTYDELRKHARRDHPRTRPADIDPSHKRAWRRLEHQRDVGDVHILQSWSWFAALLHGWQFKMGMSCGDCVNPTMSAIGFEGFEKRLEIEFFPTSFCPDLEGIGLRALTRPQLDEILKLAECTIVSELSNEYLDSYVLSESSMFIYPFKIVLKTCGTTKLLLSVPEILNLATGLSLSVKNVKYTRGTFIFTGCQSFPHRSFSEEILCLDKYFGKLASGGRAYVMGDSEKNYNWHVYTASAIDVPTDDPVYTLEMCMTQLDREQASIFYKGNVKSTGEMTLNSGIRDILPWLKNL</sequence>
<keyword evidence="7" id="KW-0068">Autocatalytic cleavage</keyword>
<dbReference type="AlphaFoldDB" id="A0AA38KQY4"/>
<dbReference type="InterPro" id="IPR012866">
    <property type="entry name" value="DUF1644"/>
</dbReference>
<dbReference type="NCBIfam" id="TIGR00535">
    <property type="entry name" value="SAM_DCase"/>
    <property type="match status" value="1"/>
</dbReference>
<dbReference type="GO" id="GO:0004014">
    <property type="term" value="F:adenosylmethionine decarboxylase activity"/>
    <property type="evidence" value="ECO:0007669"/>
    <property type="project" value="UniProtKB-EC"/>
</dbReference>
<evidence type="ECO:0000256" key="1">
    <source>
        <dbReference type="ARBA" id="ARBA00001928"/>
    </source>
</evidence>
<comment type="pathway">
    <text evidence="2">Amine and polyamine biosynthesis; S-adenosylmethioninamine biosynthesis; S-adenosylmethioninamine from S-adenosyl-L-methionine: step 1/1.</text>
</comment>
<dbReference type="SUPFAM" id="SSF56276">
    <property type="entry name" value="S-adenosylmethionine decarboxylase"/>
    <property type="match status" value="1"/>
</dbReference>
<dbReference type="PANTHER" id="PTHR11570">
    <property type="entry name" value="S-ADENOSYLMETHIONINE DECARBOXYLASE"/>
    <property type="match status" value="1"/>
</dbReference>
<dbReference type="InterPro" id="IPR018166">
    <property type="entry name" value="S-AdoMet_deCO2ase_CS"/>
</dbReference>
<reference evidence="15 16" key="1">
    <citation type="journal article" date="2021" name="Nat. Plants">
        <title>The Taxus genome provides insights into paclitaxel biosynthesis.</title>
        <authorList>
            <person name="Xiong X."/>
            <person name="Gou J."/>
            <person name="Liao Q."/>
            <person name="Li Y."/>
            <person name="Zhou Q."/>
            <person name="Bi G."/>
            <person name="Li C."/>
            <person name="Du R."/>
            <person name="Wang X."/>
            <person name="Sun T."/>
            <person name="Guo L."/>
            <person name="Liang H."/>
            <person name="Lu P."/>
            <person name="Wu Y."/>
            <person name="Zhang Z."/>
            <person name="Ro D.K."/>
            <person name="Shang Y."/>
            <person name="Huang S."/>
            <person name="Yan J."/>
        </authorList>
    </citation>
    <scope>NUCLEOTIDE SEQUENCE [LARGE SCALE GENOMIC DNA]</scope>
    <source>
        <strain evidence="15">Ta-2019</strain>
    </source>
</reference>
<gene>
    <name evidence="15" type="ORF">KI387_035760</name>
</gene>
<dbReference type="GO" id="GO:0005829">
    <property type="term" value="C:cytosol"/>
    <property type="evidence" value="ECO:0007669"/>
    <property type="project" value="TreeGrafter"/>
</dbReference>